<dbReference type="EMBL" id="SNRW01021999">
    <property type="protein sequence ID" value="KAA6364156.1"/>
    <property type="molecule type" value="Genomic_DNA"/>
</dbReference>
<protein>
    <submittedName>
        <fullName evidence="1">Uncharacterized protein</fullName>
    </submittedName>
</protein>
<reference evidence="1 2" key="1">
    <citation type="submission" date="2019-03" db="EMBL/GenBank/DDBJ databases">
        <title>Single cell metagenomics reveals metabolic interactions within the superorganism composed of flagellate Streblomastix strix and complex community of Bacteroidetes bacteria on its surface.</title>
        <authorList>
            <person name="Treitli S.C."/>
            <person name="Kolisko M."/>
            <person name="Husnik F."/>
            <person name="Keeling P."/>
            <person name="Hampl V."/>
        </authorList>
    </citation>
    <scope>NUCLEOTIDE SEQUENCE [LARGE SCALE GENOMIC DNA]</scope>
    <source>
        <strain evidence="1">ST1C</strain>
    </source>
</reference>
<comment type="caution">
    <text evidence="1">The sequence shown here is derived from an EMBL/GenBank/DDBJ whole genome shotgun (WGS) entry which is preliminary data.</text>
</comment>
<organism evidence="1 2">
    <name type="scientific">Streblomastix strix</name>
    <dbReference type="NCBI Taxonomy" id="222440"/>
    <lineage>
        <taxon>Eukaryota</taxon>
        <taxon>Metamonada</taxon>
        <taxon>Preaxostyla</taxon>
        <taxon>Oxymonadida</taxon>
        <taxon>Streblomastigidae</taxon>
        <taxon>Streblomastix</taxon>
    </lineage>
</organism>
<dbReference type="Proteomes" id="UP000324800">
    <property type="component" value="Unassembled WGS sequence"/>
</dbReference>
<gene>
    <name evidence="1" type="ORF">EZS28_040316</name>
</gene>
<evidence type="ECO:0000313" key="2">
    <source>
        <dbReference type="Proteomes" id="UP000324800"/>
    </source>
</evidence>
<accession>A0A5J4U0D0</accession>
<feature type="non-terminal residue" evidence="1">
    <location>
        <position position="1"/>
    </location>
</feature>
<sequence>RPAIIHGRICSRSSLIELKLGLVVQNDHFGQNRGGLISNYREKVKVLENSHRIVVMGKGGG</sequence>
<dbReference type="AlphaFoldDB" id="A0A5J4U0D0"/>
<name>A0A5J4U0D0_9EUKA</name>
<proteinExistence type="predicted"/>
<evidence type="ECO:0000313" key="1">
    <source>
        <dbReference type="EMBL" id="KAA6364156.1"/>
    </source>
</evidence>